<evidence type="ECO:0000313" key="4">
    <source>
        <dbReference type="Proteomes" id="UP000324629"/>
    </source>
</evidence>
<dbReference type="EMBL" id="QNGE01000232">
    <property type="protein sequence ID" value="KAA3681309.1"/>
    <property type="molecule type" value="Genomic_DNA"/>
</dbReference>
<dbReference type="GO" id="GO:0015074">
    <property type="term" value="P:DNA integration"/>
    <property type="evidence" value="ECO:0007669"/>
    <property type="project" value="InterPro"/>
</dbReference>
<dbReference type="AlphaFoldDB" id="A0A5J4P0T4"/>
<evidence type="ECO:0000313" key="3">
    <source>
        <dbReference type="EMBL" id="KAA3681309.1"/>
    </source>
</evidence>
<protein>
    <recommendedName>
        <fullName evidence="2">Integrase catalytic domain-containing protein</fullName>
    </recommendedName>
</protein>
<proteinExistence type="predicted"/>
<gene>
    <name evidence="3" type="ORF">DEA37_0010562</name>
</gene>
<feature type="compositionally biased region" description="Polar residues" evidence="1">
    <location>
        <begin position="273"/>
        <end position="286"/>
    </location>
</feature>
<evidence type="ECO:0000256" key="1">
    <source>
        <dbReference type="SAM" id="MobiDB-lite"/>
    </source>
</evidence>
<feature type="region of interest" description="Disordered" evidence="1">
    <location>
        <begin position="273"/>
        <end position="299"/>
    </location>
</feature>
<dbReference type="GO" id="GO:0003676">
    <property type="term" value="F:nucleic acid binding"/>
    <property type="evidence" value="ECO:0007669"/>
    <property type="project" value="InterPro"/>
</dbReference>
<dbReference type="InterPro" id="IPR050951">
    <property type="entry name" value="Retrovirus_Pol_polyprotein"/>
</dbReference>
<comment type="caution">
    <text evidence="3">The sequence shown here is derived from an EMBL/GenBank/DDBJ whole genome shotgun (WGS) entry which is preliminary data.</text>
</comment>
<dbReference type="InterPro" id="IPR001584">
    <property type="entry name" value="Integrase_cat-core"/>
</dbReference>
<evidence type="ECO:0000259" key="2">
    <source>
        <dbReference type="PROSITE" id="PS50994"/>
    </source>
</evidence>
<dbReference type="PANTHER" id="PTHR37984">
    <property type="entry name" value="PROTEIN CBG26694"/>
    <property type="match status" value="1"/>
</dbReference>
<dbReference type="PROSITE" id="PS50994">
    <property type="entry name" value="INTEGRASE"/>
    <property type="match status" value="1"/>
</dbReference>
<dbReference type="PANTHER" id="PTHR37984:SF15">
    <property type="entry name" value="INTEGRASE CATALYTIC DOMAIN-CONTAINING PROTEIN"/>
    <property type="match status" value="1"/>
</dbReference>
<organism evidence="3 4">
    <name type="scientific">Paragonimus westermani</name>
    <dbReference type="NCBI Taxonomy" id="34504"/>
    <lineage>
        <taxon>Eukaryota</taxon>
        <taxon>Metazoa</taxon>
        <taxon>Spiralia</taxon>
        <taxon>Lophotrochozoa</taxon>
        <taxon>Platyhelminthes</taxon>
        <taxon>Trematoda</taxon>
        <taxon>Digenea</taxon>
        <taxon>Plagiorchiida</taxon>
        <taxon>Troglotremata</taxon>
        <taxon>Troglotrematidae</taxon>
        <taxon>Paragonimus</taxon>
    </lineage>
</organism>
<dbReference type="Gene3D" id="3.30.420.10">
    <property type="entry name" value="Ribonuclease H-like superfamily/Ribonuclease H"/>
    <property type="match status" value="1"/>
</dbReference>
<feature type="domain" description="Integrase catalytic" evidence="2">
    <location>
        <begin position="1"/>
        <end position="114"/>
    </location>
</feature>
<dbReference type="InterPro" id="IPR012337">
    <property type="entry name" value="RNaseH-like_sf"/>
</dbReference>
<sequence>MLALWLLQLSTNRSFDMGHIMLHSDQGEAFEGQLLKETCHLLGIVKTRTTPYHPLGDGLVERTNRTIKALLQSFLERYQADRWDKLLPRCMLVYRAPIHTTTRYTPAYLTFGRGVRLPFELSSPIPPLGALPLPDFVRNLRENLRTAYTMAQGHMKDAQRRQKEQYDQHISDPVYPVGCRVWFHRPKSCFGEASSPVAGTVRNCFVRSPTVYIIRGPQSASFDVSAVHSNQLKQASPTSHCEPYDIIVPPGCIPIVEQTVKIPSEGGLASALTNENTEDSASSERGQCNEKETVSNVLK</sequence>
<dbReference type="SUPFAM" id="SSF53098">
    <property type="entry name" value="Ribonuclease H-like"/>
    <property type="match status" value="1"/>
</dbReference>
<reference evidence="3 4" key="1">
    <citation type="journal article" date="2019" name="Gigascience">
        <title>Whole-genome sequence of the oriental lung fluke Paragonimus westermani.</title>
        <authorList>
            <person name="Oey H."/>
            <person name="Zakrzewski M."/>
            <person name="Narain K."/>
            <person name="Devi K.R."/>
            <person name="Agatsuma T."/>
            <person name="Nawaratna S."/>
            <person name="Gobert G.N."/>
            <person name="Jones M.K."/>
            <person name="Ragan M.A."/>
            <person name="McManus D.P."/>
            <person name="Krause L."/>
        </authorList>
    </citation>
    <scope>NUCLEOTIDE SEQUENCE [LARGE SCALE GENOMIC DNA]</scope>
    <source>
        <strain evidence="3 4">IND2009</strain>
    </source>
</reference>
<dbReference type="InterPro" id="IPR036397">
    <property type="entry name" value="RNaseH_sf"/>
</dbReference>
<dbReference type="Proteomes" id="UP000324629">
    <property type="component" value="Unassembled WGS sequence"/>
</dbReference>
<accession>A0A5J4P0T4</accession>
<keyword evidence="4" id="KW-1185">Reference proteome</keyword>
<name>A0A5J4P0T4_9TREM</name>